<feature type="transmembrane region" description="Helical" evidence="1">
    <location>
        <begin position="33"/>
        <end position="57"/>
    </location>
</feature>
<organism evidence="2 3">
    <name type="scientific">Scylla paramamosain</name>
    <name type="common">Mud crab</name>
    <dbReference type="NCBI Taxonomy" id="85552"/>
    <lineage>
        <taxon>Eukaryota</taxon>
        <taxon>Metazoa</taxon>
        <taxon>Ecdysozoa</taxon>
        <taxon>Arthropoda</taxon>
        <taxon>Crustacea</taxon>
        <taxon>Multicrustacea</taxon>
        <taxon>Malacostraca</taxon>
        <taxon>Eumalacostraca</taxon>
        <taxon>Eucarida</taxon>
        <taxon>Decapoda</taxon>
        <taxon>Pleocyemata</taxon>
        <taxon>Brachyura</taxon>
        <taxon>Eubrachyura</taxon>
        <taxon>Portunoidea</taxon>
        <taxon>Portunidae</taxon>
        <taxon>Portuninae</taxon>
        <taxon>Scylla</taxon>
    </lineage>
</organism>
<keyword evidence="3" id="KW-1185">Reference proteome</keyword>
<evidence type="ECO:0000313" key="2">
    <source>
        <dbReference type="EMBL" id="KAK8390134.1"/>
    </source>
</evidence>
<gene>
    <name evidence="2" type="ORF">O3P69_012996</name>
</gene>
<reference evidence="2 3" key="1">
    <citation type="submission" date="2023-03" db="EMBL/GenBank/DDBJ databases">
        <title>High-quality genome of Scylla paramamosain provides insights in environmental adaptation.</title>
        <authorList>
            <person name="Zhang L."/>
        </authorList>
    </citation>
    <scope>NUCLEOTIDE SEQUENCE [LARGE SCALE GENOMIC DNA]</scope>
    <source>
        <strain evidence="2">LZ_2023a</strain>
        <tissue evidence="2">Muscle</tissue>
    </source>
</reference>
<evidence type="ECO:0000256" key="1">
    <source>
        <dbReference type="SAM" id="Phobius"/>
    </source>
</evidence>
<accession>A0AAW0TR27</accession>
<keyword evidence="1" id="KW-0472">Membrane</keyword>
<sequence length="266" mass="28882">MSSVWDVGWRHKLISKFTGSNADRQGSGTNRSLLLLSAAFLCSLACTTPVLWVTAGWGGGGSARETLQLAPRRPAGAAVAGHKNNTCPALDGLQQMTLSVHCCLPPLHSDRGNGLLLARLRPPGAARLAAPQTLLPFSCEARGTGSVGEARKMRKMGKWKEITHLGQQDKMTTLHGERVTRAAGVRGMVRAVGVKAVQFYSHKCRRWWCTRGCRNHMRLSFVTCAYKSTVVDTSDWPNDAATPMRTAFTVCSHLDLDHLPLAPTLL</sequence>
<name>A0AAW0TR27_SCYPA</name>
<keyword evidence="1" id="KW-0812">Transmembrane</keyword>
<proteinExistence type="predicted"/>
<keyword evidence="1" id="KW-1133">Transmembrane helix</keyword>
<dbReference type="EMBL" id="JARAKH010000026">
    <property type="protein sequence ID" value="KAK8390134.1"/>
    <property type="molecule type" value="Genomic_DNA"/>
</dbReference>
<dbReference type="Proteomes" id="UP001487740">
    <property type="component" value="Unassembled WGS sequence"/>
</dbReference>
<evidence type="ECO:0000313" key="3">
    <source>
        <dbReference type="Proteomes" id="UP001487740"/>
    </source>
</evidence>
<dbReference type="AlphaFoldDB" id="A0AAW0TR27"/>
<protein>
    <submittedName>
        <fullName evidence="2">Uncharacterized protein</fullName>
    </submittedName>
</protein>
<comment type="caution">
    <text evidence="2">The sequence shown here is derived from an EMBL/GenBank/DDBJ whole genome shotgun (WGS) entry which is preliminary data.</text>
</comment>